<name>A0A430BAD9_SPHYA</name>
<reference evidence="4 5" key="1">
    <citation type="submission" date="2018-07" db="EMBL/GenBank/DDBJ databases">
        <title>Genomic and Epidemiologic Investigation of an Indolent Hospital Outbreak.</title>
        <authorList>
            <person name="Johnson R.C."/>
            <person name="Deming C."/>
            <person name="Conlan S."/>
            <person name="Zellmer C.J."/>
            <person name="Michelin A.V."/>
            <person name="Lee-Lin S."/>
            <person name="Thomas P.J."/>
            <person name="Park M."/>
            <person name="Weingarten R.A."/>
            <person name="Less J."/>
            <person name="Dekker J.P."/>
            <person name="Frank K.M."/>
            <person name="Musser K.A."/>
            <person name="Mcquiston J.R."/>
            <person name="Henderson D.K."/>
            <person name="Lau A.F."/>
            <person name="Palmore T.N."/>
            <person name="Segre J.A."/>
        </authorList>
    </citation>
    <scope>NUCLEOTIDE SEQUENCE [LARGE SCALE GENOMIC DNA]</scope>
    <source>
        <strain evidence="4 5">SK-NIH.Env6_1116</strain>
    </source>
</reference>
<feature type="transmembrane region" description="Helical" evidence="3">
    <location>
        <begin position="91"/>
        <end position="112"/>
    </location>
</feature>
<evidence type="ECO:0000256" key="3">
    <source>
        <dbReference type="SAM" id="Phobius"/>
    </source>
</evidence>
<organism evidence="4 5">
    <name type="scientific">Sphingobium yanoikuyae</name>
    <name type="common">Sphingomonas yanoikuyae</name>
    <dbReference type="NCBI Taxonomy" id="13690"/>
    <lineage>
        <taxon>Bacteria</taxon>
        <taxon>Pseudomonadati</taxon>
        <taxon>Pseudomonadota</taxon>
        <taxon>Alphaproteobacteria</taxon>
        <taxon>Sphingomonadales</taxon>
        <taxon>Sphingomonadaceae</taxon>
        <taxon>Sphingobium</taxon>
    </lineage>
</organism>
<accession>A0A430BAD9</accession>
<proteinExistence type="predicted"/>
<comment type="caution">
    <text evidence="4">The sequence shown here is derived from an EMBL/GenBank/DDBJ whole genome shotgun (WGS) entry which is preliminary data.</text>
</comment>
<sequence length="147" mass="16476">MPDPFDPAEFDAPPPSDPHTDYRDLLDAMRKAGAEGVAQQAAALSRQIEQEARQRAEAGQQTQNALNELLRAAAQLQRVNEAIGWERLKGWLYAALIGLGLIFAAALAYRWAQEPKIERQLYGCTARWDAKAQTCRGKWVPLYEQQP</sequence>
<keyword evidence="3" id="KW-1133">Transmembrane helix</keyword>
<feature type="region of interest" description="Disordered" evidence="2">
    <location>
        <begin position="1"/>
        <end position="22"/>
    </location>
</feature>
<evidence type="ECO:0000313" key="5">
    <source>
        <dbReference type="Proteomes" id="UP000287401"/>
    </source>
</evidence>
<dbReference type="RefSeq" id="WP_126000352.1">
    <property type="nucleotide sequence ID" value="NZ_QRAL01000086.1"/>
</dbReference>
<evidence type="ECO:0000256" key="1">
    <source>
        <dbReference type="SAM" id="Coils"/>
    </source>
</evidence>
<keyword evidence="1" id="KW-0175">Coiled coil</keyword>
<dbReference type="Proteomes" id="UP000287401">
    <property type="component" value="Unassembled WGS sequence"/>
</dbReference>
<evidence type="ECO:0000313" key="4">
    <source>
        <dbReference type="EMBL" id="RSU45433.1"/>
    </source>
</evidence>
<gene>
    <name evidence="4" type="ORF">DAH51_27760</name>
</gene>
<evidence type="ECO:0000256" key="2">
    <source>
        <dbReference type="SAM" id="MobiDB-lite"/>
    </source>
</evidence>
<protein>
    <submittedName>
        <fullName evidence="4">Uncharacterized protein</fullName>
    </submittedName>
</protein>
<keyword evidence="3" id="KW-0812">Transmembrane</keyword>
<feature type="coiled-coil region" evidence="1">
    <location>
        <begin position="34"/>
        <end position="79"/>
    </location>
</feature>
<dbReference type="EMBL" id="QRAL01000086">
    <property type="protein sequence ID" value="RSU45433.1"/>
    <property type="molecule type" value="Genomic_DNA"/>
</dbReference>
<keyword evidence="3" id="KW-0472">Membrane</keyword>
<dbReference type="AlphaFoldDB" id="A0A430BAD9"/>